<dbReference type="OrthoDB" id="848085at2759"/>
<dbReference type="OMA" id="NHENEHR"/>
<dbReference type="Pfam" id="PF00646">
    <property type="entry name" value="F-box"/>
    <property type="match status" value="1"/>
</dbReference>
<dbReference type="KEGG" id="rcu:8285341"/>
<evidence type="ECO:0000259" key="1">
    <source>
        <dbReference type="PROSITE" id="PS50181"/>
    </source>
</evidence>
<dbReference type="SUPFAM" id="SSF81383">
    <property type="entry name" value="F-box domain"/>
    <property type="match status" value="1"/>
</dbReference>
<sequence length="386" mass="44755">MVDYLPEDLIIKILLRLPMLYLVRFRCVCKSWCALLSDPKFIYKKLLCNGEHQNYDNSPHPVVVKRRDMSTRNYFFSVLSCETFEMSAPKEIPYPKDIMENMSDISIVGSSSNGFICLRDLYDPDIVLSRWRYSYETDCNVILWNPLTSEIKIIPQSNASRPPNTVHSSLQLVEFGFDRKTNDYKILKMFLVYPNDLQGDYFVEIYSLRNESWRTVDVVVPFMLSCFDDRCHYTGANGQFHWWTKGGGDQHKIVSFDLSDEIFKTSPLPDAISTCFRFWTFFCLSEYVTMLLSSDCSFGVEFIDIWIMYEYGVKESWTKLFTISSLPCVEKPLGFWRNGEVFMATWSGQLLLWNPATETITEFQIDGLPESLQIVTLNGGPSCIEA</sequence>
<dbReference type="InterPro" id="IPR017451">
    <property type="entry name" value="F-box-assoc_interact_dom"/>
</dbReference>
<dbReference type="NCBIfam" id="TIGR01640">
    <property type="entry name" value="F_box_assoc_1"/>
    <property type="match status" value="1"/>
</dbReference>
<dbReference type="InterPro" id="IPR036047">
    <property type="entry name" value="F-box-like_dom_sf"/>
</dbReference>
<dbReference type="Gene3D" id="1.20.1280.50">
    <property type="match status" value="1"/>
</dbReference>
<dbReference type="PROSITE" id="PS50181">
    <property type="entry name" value="FBOX"/>
    <property type="match status" value="1"/>
</dbReference>
<accession>B9RH72</accession>
<dbReference type="eggNOG" id="ENOG502SPAC">
    <property type="taxonomic scope" value="Eukaryota"/>
</dbReference>
<dbReference type="EMBL" id="EQ973778">
    <property type="protein sequence ID" value="EEF49434.1"/>
    <property type="molecule type" value="Genomic_DNA"/>
</dbReference>
<name>B9RH72_RICCO</name>
<keyword evidence="3" id="KW-1185">Reference proteome</keyword>
<dbReference type="PANTHER" id="PTHR31672">
    <property type="entry name" value="BNACNNG10540D PROTEIN"/>
    <property type="match status" value="1"/>
</dbReference>
<dbReference type="STRING" id="3988.B9RH72"/>
<dbReference type="PANTHER" id="PTHR31672:SF13">
    <property type="entry name" value="F-BOX PROTEIN CPR30-LIKE"/>
    <property type="match status" value="1"/>
</dbReference>
<evidence type="ECO:0000313" key="2">
    <source>
        <dbReference type="EMBL" id="EEF49434.1"/>
    </source>
</evidence>
<evidence type="ECO:0000313" key="3">
    <source>
        <dbReference type="Proteomes" id="UP000008311"/>
    </source>
</evidence>
<dbReference type="CDD" id="cd22157">
    <property type="entry name" value="F-box_AtFBW1-like"/>
    <property type="match status" value="1"/>
</dbReference>
<dbReference type="Pfam" id="PF07734">
    <property type="entry name" value="FBA_1"/>
    <property type="match status" value="1"/>
</dbReference>
<dbReference type="Proteomes" id="UP000008311">
    <property type="component" value="Unassembled WGS sequence"/>
</dbReference>
<proteinExistence type="predicted"/>
<gene>
    <name evidence="2" type="ORF">RCOM_1447680</name>
</gene>
<protein>
    <recommendedName>
        <fullName evidence="1">F-box domain-containing protein</fullName>
    </recommendedName>
</protein>
<dbReference type="InterPro" id="IPR001810">
    <property type="entry name" value="F-box_dom"/>
</dbReference>
<dbReference type="AlphaFoldDB" id="B9RH72"/>
<feature type="domain" description="F-box" evidence="1">
    <location>
        <begin position="1"/>
        <end position="46"/>
    </location>
</feature>
<dbReference type="SMART" id="SM00256">
    <property type="entry name" value="FBOX"/>
    <property type="match status" value="1"/>
</dbReference>
<dbReference type="InterPro" id="IPR050796">
    <property type="entry name" value="SCF_F-box_component"/>
</dbReference>
<reference evidence="3" key="1">
    <citation type="journal article" date="2010" name="Nat. Biotechnol.">
        <title>Draft genome sequence of the oilseed species Ricinus communis.</title>
        <authorList>
            <person name="Chan A.P."/>
            <person name="Crabtree J."/>
            <person name="Zhao Q."/>
            <person name="Lorenzi H."/>
            <person name="Orvis J."/>
            <person name="Puiu D."/>
            <person name="Melake-Berhan A."/>
            <person name="Jones K.M."/>
            <person name="Redman J."/>
            <person name="Chen G."/>
            <person name="Cahoon E.B."/>
            <person name="Gedil M."/>
            <person name="Stanke M."/>
            <person name="Haas B.J."/>
            <person name="Wortman J.R."/>
            <person name="Fraser-Liggett C.M."/>
            <person name="Ravel J."/>
            <person name="Rabinowicz P.D."/>
        </authorList>
    </citation>
    <scope>NUCLEOTIDE SEQUENCE [LARGE SCALE GENOMIC DNA]</scope>
    <source>
        <strain evidence="3">cv. Hale</strain>
    </source>
</reference>
<organism evidence="2 3">
    <name type="scientific">Ricinus communis</name>
    <name type="common">Castor bean</name>
    <dbReference type="NCBI Taxonomy" id="3988"/>
    <lineage>
        <taxon>Eukaryota</taxon>
        <taxon>Viridiplantae</taxon>
        <taxon>Streptophyta</taxon>
        <taxon>Embryophyta</taxon>
        <taxon>Tracheophyta</taxon>
        <taxon>Spermatophyta</taxon>
        <taxon>Magnoliopsida</taxon>
        <taxon>eudicotyledons</taxon>
        <taxon>Gunneridae</taxon>
        <taxon>Pentapetalae</taxon>
        <taxon>rosids</taxon>
        <taxon>fabids</taxon>
        <taxon>Malpighiales</taxon>
        <taxon>Euphorbiaceae</taxon>
        <taxon>Acalyphoideae</taxon>
        <taxon>Acalypheae</taxon>
        <taxon>Ricinus</taxon>
    </lineage>
</organism>
<dbReference type="InterPro" id="IPR006527">
    <property type="entry name" value="F-box-assoc_dom_typ1"/>
</dbReference>
<dbReference type="InParanoid" id="B9RH72"/>